<dbReference type="EMBL" id="WACR01000003">
    <property type="protein sequence ID" value="KAB1065149.1"/>
    <property type="molecule type" value="Genomic_DNA"/>
</dbReference>
<evidence type="ECO:0000256" key="1">
    <source>
        <dbReference type="SAM" id="Phobius"/>
    </source>
</evidence>
<sequence length="92" mass="10462">MSDHQIKCEHCGSWVDASKETCEICGKILREKDKSESLKRSKVPDPLKPQLIKIHDSDNAVVKFFKKIVQAGQLVFYAIVSFLIWITTWAVG</sequence>
<comment type="caution">
    <text evidence="2">The sequence shown here is derived from an EMBL/GenBank/DDBJ whole genome shotgun (WGS) entry which is preliminary data.</text>
</comment>
<gene>
    <name evidence="2" type="ORF">F3059_04140</name>
</gene>
<dbReference type="OrthoDB" id="1467745at2"/>
<accession>A0A6N6M9G7</accession>
<keyword evidence="1" id="KW-0812">Transmembrane</keyword>
<evidence type="ECO:0000313" key="3">
    <source>
        <dbReference type="Proteomes" id="UP000435357"/>
    </source>
</evidence>
<dbReference type="AlphaFoldDB" id="A0A6N6M9G7"/>
<proteinExistence type="predicted"/>
<name>A0A6N6M9G7_9FLAO</name>
<keyword evidence="1" id="KW-0472">Membrane</keyword>
<dbReference type="RefSeq" id="WP_151166784.1">
    <property type="nucleotide sequence ID" value="NZ_WACR01000003.1"/>
</dbReference>
<protein>
    <submittedName>
        <fullName evidence="2">Uncharacterized protein</fullName>
    </submittedName>
</protein>
<dbReference type="Proteomes" id="UP000435357">
    <property type="component" value="Unassembled WGS sequence"/>
</dbReference>
<organism evidence="2 3">
    <name type="scientific">Salibacter halophilus</name>
    <dbReference type="NCBI Taxonomy" id="1803916"/>
    <lineage>
        <taxon>Bacteria</taxon>
        <taxon>Pseudomonadati</taxon>
        <taxon>Bacteroidota</taxon>
        <taxon>Flavobacteriia</taxon>
        <taxon>Flavobacteriales</taxon>
        <taxon>Salibacteraceae</taxon>
        <taxon>Salibacter</taxon>
    </lineage>
</organism>
<feature type="transmembrane region" description="Helical" evidence="1">
    <location>
        <begin position="74"/>
        <end position="91"/>
    </location>
</feature>
<keyword evidence="3" id="KW-1185">Reference proteome</keyword>
<reference evidence="2 3" key="1">
    <citation type="submission" date="2019-09" db="EMBL/GenBank/DDBJ databases">
        <title>Genomes of Cryomorphaceae.</title>
        <authorList>
            <person name="Bowman J.P."/>
        </authorList>
    </citation>
    <scope>NUCLEOTIDE SEQUENCE [LARGE SCALE GENOMIC DNA]</scope>
    <source>
        <strain evidence="2 3">KCTC 52047</strain>
    </source>
</reference>
<evidence type="ECO:0000313" key="2">
    <source>
        <dbReference type="EMBL" id="KAB1065149.1"/>
    </source>
</evidence>
<keyword evidence="1" id="KW-1133">Transmembrane helix</keyword>